<evidence type="ECO:0000313" key="3">
    <source>
        <dbReference type="Proteomes" id="UP000264353"/>
    </source>
</evidence>
<accession>A0A397ZNC1</accession>
<dbReference type="CDD" id="cd02947">
    <property type="entry name" value="TRX_family"/>
    <property type="match status" value="1"/>
</dbReference>
<gene>
    <name evidence="2" type="ORF">BRARA_D01018</name>
</gene>
<dbReference type="PANTHER" id="PTHR45663:SF32">
    <property type="entry name" value="THIOREDOXIN FAMILY PROTEIN-RELATED"/>
    <property type="match status" value="1"/>
</dbReference>
<dbReference type="SUPFAM" id="SSF52833">
    <property type="entry name" value="Thioredoxin-like"/>
    <property type="match status" value="1"/>
</dbReference>
<dbReference type="InterPro" id="IPR036249">
    <property type="entry name" value="Thioredoxin-like_sf"/>
</dbReference>
<name>A0A397ZNC1_BRACM</name>
<dbReference type="Pfam" id="PF00085">
    <property type="entry name" value="Thioredoxin"/>
    <property type="match status" value="1"/>
</dbReference>
<feature type="domain" description="Thioredoxin" evidence="1">
    <location>
        <begin position="40"/>
        <end position="88"/>
    </location>
</feature>
<dbReference type="AlphaFoldDB" id="A0A397ZNC1"/>
<dbReference type="Gene3D" id="3.40.30.10">
    <property type="entry name" value="Glutaredoxin"/>
    <property type="match status" value="1"/>
</dbReference>
<dbReference type="PANTHER" id="PTHR45663">
    <property type="entry name" value="GEO12009P1"/>
    <property type="match status" value="1"/>
</dbReference>
<organism evidence="2 3">
    <name type="scientific">Brassica campestris</name>
    <name type="common">Field mustard</name>
    <dbReference type="NCBI Taxonomy" id="3711"/>
    <lineage>
        <taxon>Eukaryota</taxon>
        <taxon>Viridiplantae</taxon>
        <taxon>Streptophyta</taxon>
        <taxon>Embryophyta</taxon>
        <taxon>Tracheophyta</taxon>
        <taxon>Spermatophyta</taxon>
        <taxon>Magnoliopsida</taxon>
        <taxon>eudicotyledons</taxon>
        <taxon>Gunneridae</taxon>
        <taxon>Pentapetalae</taxon>
        <taxon>rosids</taxon>
        <taxon>malvids</taxon>
        <taxon>Brassicales</taxon>
        <taxon>Brassicaceae</taxon>
        <taxon>Brassiceae</taxon>
        <taxon>Brassica</taxon>
    </lineage>
</organism>
<protein>
    <recommendedName>
        <fullName evidence="1">Thioredoxin domain-containing protein</fullName>
    </recommendedName>
</protein>
<evidence type="ECO:0000313" key="2">
    <source>
        <dbReference type="EMBL" id="RID65844.1"/>
    </source>
</evidence>
<dbReference type="InterPro" id="IPR013766">
    <property type="entry name" value="Thioredoxin_domain"/>
</dbReference>
<reference evidence="2 3" key="1">
    <citation type="submission" date="2018-06" db="EMBL/GenBank/DDBJ databases">
        <title>WGS assembly of Brassica rapa FPsc.</title>
        <authorList>
            <person name="Bowman J."/>
            <person name="Kohchi T."/>
            <person name="Yamato K."/>
            <person name="Jenkins J."/>
            <person name="Shu S."/>
            <person name="Ishizaki K."/>
            <person name="Yamaoka S."/>
            <person name="Nishihama R."/>
            <person name="Nakamura Y."/>
            <person name="Berger F."/>
            <person name="Adam C."/>
            <person name="Aki S."/>
            <person name="Althoff F."/>
            <person name="Araki T."/>
            <person name="Arteaga-Vazquez M."/>
            <person name="Balasubrmanian S."/>
            <person name="Bauer D."/>
            <person name="Boehm C."/>
            <person name="Briginshaw L."/>
            <person name="Caballero-Perez J."/>
            <person name="Catarino B."/>
            <person name="Chen F."/>
            <person name="Chiyoda S."/>
            <person name="Chovatia M."/>
            <person name="Davies K."/>
            <person name="Delmans M."/>
            <person name="Demura T."/>
            <person name="Dierschke T."/>
            <person name="Dolan L."/>
            <person name="Dorantes-Acosta A."/>
            <person name="Eklund D."/>
            <person name="Florent S."/>
            <person name="Flores-Sandoval E."/>
            <person name="Fujiyama A."/>
            <person name="Fukuzawa H."/>
            <person name="Galik B."/>
            <person name="Grimanelli D."/>
            <person name="Grimwood J."/>
            <person name="Grossniklaus U."/>
            <person name="Hamada T."/>
            <person name="Haseloff J."/>
            <person name="Hetherington A."/>
            <person name="Higo A."/>
            <person name="Hirakawa Y."/>
            <person name="Hundley H."/>
            <person name="Ikeda Y."/>
            <person name="Inoue K."/>
            <person name="Inoue S."/>
            <person name="Ishida S."/>
            <person name="Jia Q."/>
            <person name="Kakita M."/>
            <person name="Kanazawa T."/>
            <person name="Kawai Y."/>
            <person name="Kawashima T."/>
            <person name="Kennedy M."/>
            <person name="Kinose K."/>
            <person name="Kinoshita T."/>
            <person name="Kohara Y."/>
            <person name="Koide E."/>
            <person name="Komatsu K."/>
            <person name="Kopischke S."/>
            <person name="Kubo M."/>
            <person name="Kyozuka J."/>
            <person name="Lagercrantz U."/>
            <person name="Lin S."/>
            <person name="Lindquist E."/>
            <person name="Lipzen A."/>
            <person name="Lu C."/>
            <person name="Luna E."/>
            <person name="Martienssen R."/>
            <person name="Minamino N."/>
            <person name="Mizutani M."/>
            <person name="Mizutani M."/>
            <person name="Mochizuki N."/>
            <person name="Monte I."/>
            <person name="Mosher R."/>
            <person name="Nagasaki H."/>
            <person name="Nakagami H."/>
            <person name="Naramoto S."/>
            <person name="Nishitani K."/>
            <person name="Ohtani M."/>
            <person name="Okamoto T."/>
            <person name="Okumura M."/>
            <person name="Phillips J."/>
            <person name="Pollak B."/>
            <person name="Reinders A."/>
            <person name="Roevekamp M."/>
            <person name="Sano R."/>
            <person name="Sawa S."/>
            <person name="Schmid M."/>
            <person name="Shirakawa M."/>
            <person name="Solano R."/>
            <person name="Spunde A."/>
            <person name="Suetsugu N."/>
            <person name="Sugano S."/>
            <person name="Sugiyama A."/>
            <person name="Sun R."/>
            <person name="Suzuki Y."/>
            <person name="Takenaka M."/>
            <person name="Takezawa D."/>
            <person name="Tomogane H."/>
            <person name="Tsuzuki M."/>
            <person name="Ueda T."/>
            <person name="Umeda M."/>
            <person name="Ward J."/>
            <person name="Watanabe Y."/>
            <person name="Yazaki K."/>
            <person name="Yokoyama R."/>
            <person name="Yoshitake Y."/>
            <person name="Yotsui I."/>
            <person name="Zachgo S."/>
            <person name="Schmutz J."/>
        </authorList>
    </citation>
    <scope>NUCLEOTIDE SEQUENCE [LARGE SCALE GENOMIC DNA]</scope>
    <source>
        <strain evidence="3">cv. B-3</strain>
    </source>
</reference>
<dbReference type="EMBL" id="CM010631">
    <property type="protein sequence ID" value="RID65844.1"/>
    <property type="molecule type" value="Genomic_DNA"/>
</dbReference>
<dbReference type="Proteomes" id="UP000264353">
    <property type="component" value="Chromosome A4"/>
</dbReference>
<sequence>MCSESDSLIKTYVSSSSLPLTMTWSIPPSLRSWLCSRLDLKFTDRFKFYKVDIDEEEAISARYHIHTIPTNIVFKGGDEVARVTGYYPGKVRELMDQYV</sequence>
<evidence type="ECO:0000259" key="1">
    <source>
        <dbReference type="Pfam" id="PF00085"/>
    </source>
</evidence>
<proteinExistence type="predicted"/>